<dbReference type="Pfam" id="PF03938">
    <property type="entry name" value="OmpH"/>
    <property type="match status" value="1"/>
</dbReference>
<dbReference type="OrthoDB" id="7427936at2"/>
<feature type="compositionally biased region" description="Low complexity" evidence="3">
    <location>
        <begin position="214"/>
        <end position="230"/>
    </location>
</feature>
<evidence type="ECO:0000256" key="3">
    <source>
        <dbReference type="SAM" id="MobiDB-lite"/>
    </source>
</evidence>
<dbReference type="GO" id="GO:0005829">
    <property type="term" value="C:cytosol"/>
    <property type="evidence" value="ECO:0007669"/>
    <property type="project" value="TreeGrafter"/>
</dbReference>
<dbReference type="Gene3D" id="3.30.910.20">
    <property type="entry name" value="Skp domain"/>
    <property type="match status" value="1"/>
</dbReference>
<dbReference type="EMBL" id="SACO01000003">
    <property type="protein sequence ID" value="RVU06118.1"/>
    <property type="molecule type" value="Genomic_DNA"/>
</dbReference>
<dbReference type="InterPro" id="IPR005632">
    <property type="entry name" value="Chaperone_Skp"/>
</dbReference>
<evidence type="ECO:0000256" key="2">
    <source>
        <dbReference type="ARBA" id="ARBA00022729"/>
    </source>
</evidence>
<dbReference type="SUPFAM" id="SSF111384">
    <property type="entry name" value="OmpH-like"/>
    <property type="match status" value="1"/>
</dbReference>
<dbReference type="GO" id="GO:0051082">
    <property type="term" value="F:unfolded protein binding"/>
    <property type="evidence" value="ECO:0007669"/>
    <property type="project" value="InterPro"/>
</dbReference>
<sequence length="230" mass="23954">MKSVIKTFAAAALLAGASQAAMAAPAKPAAAAPAAAPAAATAGVNGIAVANLDAVIYNSVAFKKAQVDSEAQYKAQIDAAKAKETALNAQLRPLVEKFQKDRAAPGANQAALQTQVQQLQQMQEQGKAEIEKILEPVRLSNAYVLEQITDKRTTAVQAAMSKAGVTLLLNPEAILAATNAYNLNQQILNELNASLPSVGVVPPAGWLPREVREQQAQQGQGQPAPTTDGR</sequence>
<keyword evidence="6" id="KW-1185">Reference proteome</keyword>
<comment type="caution">
    <text evidence="5">The sequence shown here is derived from an EMBL/GenBank/DDBJ whole genome shotgun (WGS) entry which is preliminary data.</text>
</comment>
<comment type="similarity">
    <text evidence="1">Belongs to the Skp family.</text>
</comment>
<dbReference type="AlphaFoldDB" id="A0A437N883"/>
<evidence type="ECO:0000313" key="5">
    <source>
        <dbReference type="EMBL" id="RVU06118.1"/>
    </source>
</evidence>
<accession>A0A437N883</accession>
<dbReference type="Proteomes" id="UP000282837">
    <property type="component" value="Unassembled WGS sequence"/>
</dbReference>
<name>A0A437N883_9SPHN</name>
<feature type="region of interest" description="Disordered" evidence="3">
    <location>
        <begin position="211"/>
        <end position="230"/>
    </location>
</feature>
<evidence type="ECO:0000256" key="4">
    <source>
        <dbReference type="SAM" id="SignalP"/>
    </source>
</evidence>
<dbReference type="PANTHER" id="PTHR35089:SF1">
    <property type="entry name" value="CHAPERONE PROTEIN SKP"/>
    <property type="match status" value="1"/>
</dbReference>
<dbReference type="InterPro" id="IPR024930">
    <property type="entry name" value="Skp_dom_sf"/>
</dbReference>
<gene>
    <name evidence="5" type="ORF">EOE18_04505</name>
</gene>
<protein>
    <submittedName>
        <fullName evidence="5">OmpH family outer membrane protein</fullName>
    </submittedName>
</protein>
<dbReference type="SMART" id="SM00935">
    <property type="entry name" value="OmpH"/>
    <property type="match status" value="1"/>
</dbReference>
<evidence type="ECO:0000313" key="6">
    <source>
        <dbReference type="Proteomes" id="UP000282837"/>
    </source>
</evidence>
<dbReference type="GO" id="GO:0050821">
    <property type="term" value="P:protein stabilization"/>
    <property type="evidence" value="ECO:0007669"/>
    <property type="project" value="TreeGrafter"/>
</dbReference>
<dbReference type="RefSeq" id="WP_127706695.1">
    <property type="nucleotide sequence ID" value="NZ_SACO01000003.1"/>
</dbReference>
<reference evidence="5 6" key="1">
    <citation type="submission" date="2019-01" db="EMBL/GenBank/DDBJ databases">
        <authorList>
            <person name="Chen W.-M."/>
        </authorList>
    </citation>
    <scope>NUCLEOTIDE SEQUENCE [LARGE SCALE GENOMIC DNA]</scope>
    <source>
        <strain evidence="5 6">FSY-9</strain>
    </source>
</reference>
<dbReference type="PANTHER" id="PTHR35089">
    <property type="entry name" value="CHAPERONE PROTEIN SKP"/>
    <property type="match status" value="1"/>
</dbReference>
<feature type="signal peptide" evidence="4">
    <location>
        <begin position="1"/>
        <end position="23"/>
    </location>
</feature>
<proteinExistence type="inferred from homology"/>
<organism evidence="5 6">
    <name type="scientific">Novosphingobium umbonatum</name>
    <dbReference type="NCBI Taxonomy" id="1908524"/>
    <lineage>
        <taxon>Bacteria</taxon>
        <taxon>Pseudomonadati</taxon>
        <taxon>Pseudomonadota</taxon>
        <taxon>Alphaproteobacteria</taxon>
        <taxon>Sphingomonadales</taxon>
        <taxon>Sphingomonadaceae</taxon>
        <taxon>Novosphingobium</taxon>
    </lineage>
</organism>
<keyword evidence="2 4" id="KW-0732">Signal</keyword>
<evidence type="ECO:0000256" key="1">
    <source>
        <dbReference type="ARBA" id="ARBA00009091"/>
    </source>
</evidence>
<feature type="chain" id="PRO_5019177447" evidence="4">
    <location>
        <begin position="24"/>
        <end position="230"/>
    </location>
</feature>